<dbReference type="InterPro" id="IPR036412">
    <property type="entry name" value="HAD-like_sf"/>
</dbReference>
<name>A0A3M5WF70_PSEAP</name>
<gene>
    <name evidence="1" type="ORF">ALP24_05389</name>
</gene>
<organism evidence="1 2">
    <name type="scientific">Pseudomonas syringae pv. aptata</name>
    <dbReference type="NCBI Taxonomy" id="83167"/>
    <lineage>
        <taxon>Bacteria</taxon>
        <taxon>Pseudomonadati</taxon>
        <taxon>Pseudomonadota</taxon>
        <taxon>Gammaproteobacteria</taxon>
        <taxon>Pseudomonadales</taxon>
        <taxon>Pseudomonadaceae</taxon>
        <taxon>Pseudomonas</taxon>
        <taxon>Pseudomonas syringae</taxon>
    </lineage>
</organism>
<dbReference type="AlphaFoldDB" id="A0A3M5WF70"/>
<comment type="caution">
    <text evidence="1">The sequence shown here is derived from an EMBL/GenBank/DDBJ whole genome shotgun (WGS) entry which is preliminary data.</text>
</comment>
<sequence length="150" mass="17270">MLISRCCNEVVLQRASPPLDIRPDCSSCHDLNELSGPHTMSFLRPKFITFDCYGTLTNFHMGTMTRELFADRVPAEQMDQFVRDFSAYRLDQVMGDWMPYDEILKVALARTCKRWNVEYREEGQLYYDAVPTWGPHADVPAGLAKIADKI</sequence>
<evidence type="ECO:0000313" key="2">
    <source>
        <dbReference type="Proteomes" id="UP000274315"/>
    </source>
</evidence>
<proteinExistence type="predicted"/>
<feature type="non-terminal residue" evidence="1">
    <location>
        <position position="150"/>
    </location>
</feature>
<reference evidence="1 2" key="1">
    <citation type="submission" date="2018-08" db="EMBL/GenBank/DDBJ databases">
        <title>Recombination of ecologically and evolutionarily significant loci maintains genetic cohesion in the Pseudomonas syringae species complex.</title>
        <authorList>
            <person name="Dillon M."/>
            <person name="Thakur S."/>
            <person name="Almeida R.N.D."/>
            <person name="Weir B.S."/>
            <person name="Guttman D.S."/>
        </authorList>
    </citation>
    <scope>NUCLEOTIDE SEQUENCE [LARGE SCALE GENOMIC DNA]</scope>
    <source>
        <strain evidence="1 2">ICMP 11935</strain>
    </source>
</reference>
<dbReference type="EMBL" id="RBUF01000619">
    <property type="protein sequence ID" value="RMU69159.1"/>
    <property type="molecule type" value="Genomic_DNA"/>
</dbReference>
<evidence type="ECO:0000313" key="1">
    <source>
        <dbReference type="EMBL" id="RMU69159.1"/>
    </source>
</evidence>
<protein>
    <submittedName>
        <fullName evidence="1">Haloacid dehalogenase</fullName>
    </submittedName>
</protein>
<accession>A0A3M5WF70</accession>
<dbReference type="Proteomes" id="UP000274315">
    <property type="component" value="Unassembled WGS sequence"/>
</dbReference>
<dbReference type="SUPFAM" id="SSF56784">
    <property type="entry name" value="HAD-like"/>
    <property type="match status" value="1"/>
</dbReference>